<dbReference type="PANTHER" id="PTHR43798">
    <property type="entry name" value="MONOACYLGLYCEROL LIPASE"/>
    <property type="match status" value="1"/>
</dbReference>
<dbReference type="GO" id="GO:0016787">
    <property type="term" value="F:hydrolase activity"/>
    <property type="evidence" value="ECO:0007669"/>
    <property type="project" value="UniProtKB-KW"/>
</dbReference>
<organism evidence="2 3">
    <name type="scientific">Alteromonas stellipolaris</name>
    <dbReference type="NCBI Taxonomy" id="233316"/>
    <lineage>
        <taxon>Bacteria</taxon>
        <taxon>Pseudomonadati</taxon>
        <taxon>Pseudomonadota</taxon>
        <taxon>Gammaproteobacteria</taxon>
        <taxon>Alteromonadales</taxon>
        <taxon>Alteromonadaceae</taxon>
        <taxon>Alteromonas/Salinimonas group</taxon>
        <taxon>Alteromonas</taxon>
    </lineage>
</organism>
<dbReference type="EMBL" id="JAUOQI010000006">
    <property type="protein sequence ID" value="MDO6577974.1"/>
    <property type="molecule type" value="Genomic_DNA"/>
</dbReference>
<dbReference type="InterPro" id="IPR050266">
    <property type="entry name" value="AB_hydrolase_sf"/>
</dbReference>
<comment type="caution">
    <text evidence="2">The sequence shown here is derived from an EMBL/GenBank/DDBJ whole genome shotgun (WGS) entry which is preliminary data.</text>
</comment>
<feature type="domain" description="AB hydrolase-1" evidence="1">
    <location>
        <begin position="3"/>
        <end position="226"/>
    </location>
</feature>
<evidence type="ECO:0000259" key="1">
    <source>
        <dbReference type="Pfam" id="PF12697"/>
    </source>
</evidence>
<dbReference type="Gene3D" id="3.40.50.1820">
    <property type="entry name" value="alpha/beta hydrolase"/>
    <property type="match status" value="1"/>
</dbReference>
<accession>A0AAW7Z3N0</accession>
<dbReference type="SUPFAM" id="SSF53474">
    <property type="entry name" value="alpha/beta-Hydrolases"/>
    <property type="match status" value="1"/>
</dbReference>
<gene>
    <name evidence="2" type="ORF">Q4527_11250</name>
</gene>
<dbReference type="RefSeq" id="WP_061997817.1">
    <property type="nucleotide sequence ID" value="NZ_CP015345.1"/>
</dbReference>
<protein>
    <submittedName>
        <fullName evidence="2">Alpha/beta hydrolase</fullName>
    </submittedName>
</protein>
<dbReference type="GO" id="GO:0016020">
    <property type="term" value="C:membrane"/>
    <property type="evidence" value="ECO:0007669"/>
    <property type="project" value="TreeGrafter"/>
</dbReference>
<evidence type="ECO:0000313" key="2">
    <source>
        <dbReference type="EMBL" id="MDO6577974.1"/>
    </source>
</evidence>
<keyword evidence="2" id="KW-0378">Hydrolase</keyword>
<evidence type="ECO:0000313" key="3">
    <source>
        <dbReference type="Proteomes" id="UP001170717"/>
    </source>
</evidence>
<dbReference type="PANTHER" id="PTHR43798:SF33">
    <property type="entry name" value="HYDROLASE, PUTATIVE (AFU_ORTHOLOGUE AFUA_2G14860)-RELATED"/>
    <property type="match status" value="1"/>
</dbReference>
<dbReference type="InterPro" id="IPR000073">
    <property type="entry name" value="AB_hydrolase_1"/>
</dbReference>
<dbReference type="InterPro" id="IPR029058">
    <property type="entry name" value="AB_hydrolase_fold"/>
</dbReference>
<reference evidence="2" key="1">
    <citation type="submission" date="2023-07" db="EMBL/GenBank/DDBJ databases">
        <title>Genome content predicts the carbon catabolic preferences of heterotrophic bacteria.</title>
        <authorList>
            <person name="Gralka M."/>
        </authorList>
    </citation>
    <scope>NUCLEOTIDE SEQUENCE</scope>
    <source>
        <strain evidence="2">F2M12</strain>
    </source>
</reference>
<dbReference type="AlphaFoldDB" id="A0AAW7Z3N0"/>
<proteinExistence type="predicted"/>
<sequence>MTFVFLHGSGCTSNVWEHQVSFFNNSLALNFPGHPEGEALRDVKSIAKWVLNTVEQHDLTDVVVVGHSLGSAVAMQAALLALSNSTTFDANRLKALVLIGAGAKLKVMPQLLTSLSTLIEEGGEFPDYLLASNQQLQEPLRTQVNTAIINNGAAVMLNDFTACDHFDAMQEIGSINLPVQLIVGDKDIMTPVKYSEYLLAQLPNAQLEIVEAGTHMVFAEQYEKVNACIQRFVDRLI</sequence>
<dbReference type="Pfam" id="PF12697">
    <property type="entry name" value="Abhydrolase_6"/>
    <property type="match status" value="1"/>
</dbReference>
<dbReference type="Proteomes" id="UP001170717">
    <property type="component" value="Unassembled WGS sequence"/>
</dbReference>
<name>A0AAW7Z3N0_9ALTE</name>